<reference evidence="1 2" key="1">
    <citation type="journal article" date="2015" name="Nature">
        <title>rRNA introns, odd ribosomes, and small enigmatic genomes across a large radiation of phyla.</title>
        <authorList>
            <person name="Brown C.T."/>
            <person name="Hug L.A."/>
            <person name="Thomas B.C."/>
            <person name="Sharon I."/>
            <person name="Castelle C.J."/>
            <person name="Singh A."/>
            <person name="Wilkins M.J."/>
            <person name="Williams K.H."/>
            <person name="Banfield J.F."/>
        </authorList>
    </citation>
    <scope>NUCLEOTIDE SEQUENCE [LARGE SCALE GENOMIC DNA]</scope>
</reference>
<dbReference type="Proteomes" id="UP000034778">
    <property type="component" value="Unassembled WGS sequence"/>
</dbReference>
<accession>A0A0F9ZLL2</accession>
<dbReference type="STRING" id="1618566.UR35_C0003G0045"/>
<comment type="caution">
    <text evidence="1">The sequence shown here is derived from an EMBL/GenBank/DDBJ whole genome shotgun (WGS) entry which is preliminary data.</text>
</comment>
<dbReference type="AlphaFoldDB" id="A0A0F9ZLL2"/>
<proteinExistence type="predicted"/>
<gene>
    <name evidence="1" type="ORF">UR35_C0003G0045</name>
</gene>
<organism evidence="1 2">
    <name type="scientific">Candidatus Woesebacteria bacterium GW2011_GWB1_33_22</name>
    <dbReference type="NCBI Taxonomy" id="1618566"/>
    <lineage>
        <taxon>Bacteria</taxon>
        <taxon>Candidatus Woeseibacteriota</taxon>
    </lineage>
</organism>
<dbReference type="EMBL" id="LBOW01000003">
    <property type="protein sequence ID" value="KKP45103.1"/>
    <property type="molecule type" value="Genomic_DNA"/>
</dbReference>
<evidence type="ECO:0000313" key="1">
    <source>
        <dbReference type="EMBL" id="KKP45103.1"/>
    </source>
</evidence>
<protein>
    <submittedName>
        <fullName evidence="1">Uncharacterized protein</fullName>
    </submittedName>
</protein>
<evidence type="ECO:0000313" key="2">
    <source>
        <dbReference type="Proteomes" id="UP000034778"/>
    </source>
</evidence>
<name>A0A0F9ZLL2_9BACT</name>
<sequence>MKIKFFKLDEEEKQFLKEFKAGEWKRIENFEEEKKRFAKIAKYTLEQLKLGKHPSQQVS</sequence>